<keyword evidence="4" id="KW-1185">Reference proteome</keyword>
<dbReference type="InterPro" id="IPR010730">
    <property type="entry name" value="HET"/>
</dbReference>
<evidence type="ECO:0000313" key="3">
    <source>
        <dbReference type="EMBL" id="KAF1843154.1"/>
    </source>
</evidence>
<protein>
    <submittedName>
        <fullName evidence="3">HET-domain-containing protein</fullName>
    </submittedName>
</protein>
<evidence type="ECO:0000313" key="4">
    <source>
        <dbReference type="Proteomes" id="UP000800039"/>
    </source>
</evidence>
<dbReference type="Proteomes" id="UP000800039">
    <property type="component" value="Unassembled WGS sequence"/>
</dbReference>
<dbReference type="GeneID" id="63850953"/>
<comment type="caution">
    <text evidence="3">The sequence shown here is derived from an EMBL/GenBank/DDBJ whole genome shotgun (WGS) entry which is preliminary data.</text>
</comment>
<dbReference type="PANTHER" id="PTHR33112">
    <property type="entry name" value="DOMAIN PROTEIN, PUTATIVE-RELATED"/>
    <property type="match status" value="1"/>
</dbReference>
<feature type="domain" description="Heterokaryon incompatibility" evidence="2">
    <location>
        <begin position="279"/>
        <end position="416"/>
    </location>
</feature>
<dbReference type="AlphaFoldDB" id="A0A9P4L6C5"/>
<name>A0A9P4L6C5_9PLEO</name>
<accession>A0A9P4L6C5</accession>
<dbReference type="RefSeq" id="XP_040785717.1">
    <property type="nucleotide sequence ID" value="XM_040933702.1"/>
</dbReference>
<proteinExistence type="predicted"/>
<dbReference type="Pfam" id="PF06985">
    <property type="entry name" value="HET"/>
    <property type="match status" value="1"/>
</dbReference>
<organism evidence="3 4">
    <name type="scientific">Cucurbitaria berberidis CBS 394.84</name>
    <dbReference type="NCBI Taxonomy" id="1168544"/>
    <lineage>
        <taxon>Eukaryota</taxon>
        <taxon>Fungi</taxon>
        <taxon>Dikarya</taxon>
        <taxon>Ascomycota</taxon>
        <taxon>Pezizomycotina</taxon>
        <taxon>Dothideomycetes</taxon>
        <taxon>Pleosporomycetidae</taxon>
        <taxon>Pleosporales</taxon>
        <taxon>Pleosporineae</taxon>
        <taxon>Cucurbitariaceae</taxon>
        <taxon>Cucurbitaria</taxon>
    </lineage>
</organism>
<dbReference type="OrthoDB" id="5428863at2759"/>
<feature type="region of interest" description="Disordered" evidence="1">
    <location>
        <begin position="28"/>
        <end position="52"/>
    </location>
</feature>
<gene>
    <name evidence="3" type="ORF">K460DRAFT_368071</name>
</gene>
<dbReference type="PANTHER" id="PTHR33112:SF1">
    <property type="entry name" value="HETEROKARYON INCOMPATIBILITY DOMAIN-CONTAINING PROTEIN"/>
    <property type="match status" value="1"/>
</dbReference>
<reference evidence="3" key="1">
    <citation type="submission" date="2020-01" db="EMBL/GenBank/DDBJ databases">
        <authorList>
            <consortium name="DOE Joint Genome Institute"/>
            <person name="Haridas S."/>
            <person name="Albert R."/>
            <person name="Binder M."/>
            <person name="Bloem J."/>
            <person name="Labutti K."/>
            <person name="Salamov A."/>
            <person name="Andreopoulos B."/>
            <person name="Baker S.E."/>
            <person name="Barry K."/>
            <person name="Bills G."/>
            <person name="Bluhm B.H."/>
            <person name="Cannon C."/>
            <person name="Castanera R."/>
            <person name="Culley D.E."/>
            <person name="Daum C."/>
            <person name="Ezra D."/>
            <person name="Gonzalez J.B."/>
            <person name="Henrissat B."/>
            <person name="Kuo A."/>
            <person name="Liang C."/>
            <person name="Lipzen A."/>
            <person name="Lutzoni F."/>
            <person name="Magnuson J."/>
            <person name="Mondo S."/>
            <person name="Nolan M."/>
            <person name="Ohm R."/>
            <person name="Pangilinan J."/>
            <person name="Park H.-J."/>
            <person name="Ramirez L."/>
            <person name="Alfaro M."/>
            <person name="Sun H."/>
            <person name="Tritt A."/>
            <person name="Yoshinaga Y."/>
            <person name="Zwiers L.-H."/>
            <person name="Turgeon B.G."/>
            <person name="Goodwin S.B."/>
            <person name="Spatafora J.W."/>
            <person name="Crous P.W."/>
            <person name="Grigoriev I.V."/>
        </authorList>
    </citation>
    <scope>NUCLEOTIDE SEQUENCE</scope>
    <source>
        <strain evidence="3">CBS 394.84</strain>
    </source>
</reference>
<evidence type="ECO:0000259" key="2">
    <source>
        <dbReference type="Pfam" id="PF06985"/>
    </source>
</evidence>
<sequence length="753" mass="85332">MEDTIDPSACSDQSPPVEVQRLELQVLNEPPVQATSSQSLEKRSHTMTKTEPAKRALDAIDKSEPHLKPRVKAQRTTTICPQTGTLSSTPPTDTAARPEQNLCARCAALDMNKIMSEHVGDRHGTLIMEFSRKSKNWVTTPCHFCQFLSSVVPKRWGAETLSLLSLCTRSYPLYLSDNSVALGVVQKDPNKYRAMIASSREIGYILPINQPISSNTRYFKGKLVAPDQVDFHRICQWLSSCRQRHDSSCNATERSTVSFLLLINCESRKIEMADSSHTYAALSYVWGNIKPASTDIKDGLHLAEVLPRTIEDAITVTKRLQIKYLWIDRYCIPQGDEDIKHDQLRQMDRIYHKAEVTIVAAAGGDPTVCLPGVSSNTRIRQPRISIGEHTLVSSMRSPGWQILSSTWSTRAWTYQEAVCSRRLVIFTEQQVYLECCGSNLGEAVDSDNETLFPNLFLGRDYNGGNWDFLQKISQYSKRTLTYDCDALKGLLGVLRLFEDATDPIYHYWGVPVLPTRRRATCISMRQRTDGFVAGLCWQSAGPGRRRPQFPSWSWTGWTCSVLSNSPEYNTWVEIPQLKTRISIQSPNEDQLDFESFFERYIQRSNSFPSSPYIHIEAWTIDLRVRDISHYSKDIINLYTYPATASGVIACAPLHLLEENRLTFPDSLETEDLIGIVIRKPLDAFNPEKAFIMVTKDMGGVLERMGHVYFNRDDTASITLSNDGMEVLAIRADCTTRCLSPWWESMVYRRLILG</sequence>
<evidence type="ECO:0000256" key="1">
    <source>
        <dbReference type="SAM" id="MobiDB-lite"/>
    </source>
</evidence>
<dbReference type="EMBL" id="ML976617">
    <property type="protein sequence ID" value="KAF1843154.1"/>
    <property type="molecule type" value="Genomic_DNA"/>
</dbReference>